<name>A0A814D2L5_9BILA</name>
<reference evidence="2" key="1">
    <citation type="submission" date="2021-02" db="EMBL/GenBank/DDBJ databases">
        <authorList>
            <person name="Nowell W R."/>
        </authorList>
    </citation>
    <scope>NUCLEOTIDE SEQUENCE</scope>
</reference>
<dbReference type="Proteomes" id="UP000663891">
    <property type="component" value="Unassembled WGS sequence"/>
</dbReference>
<comment type="caution">
    <text evidence="2">The sequence shown here is derived from an EMBL/GenBank/DDBJ whole genome shotgun (WGS) entry which is preliminary data.</text>
</comment>
<keyword evidence="1" id="KW-0472">Membrane</keyword>
<proteinExistence type="predicted"/>
<evidence type="ECO:0000313" key="2">
    <source>
        <dbReference type="EMBL" id="CAF0948467.1"/>
    </source>
</evidence>
<sequence length="82" mass="9574">MIFLINFAIGACLVGIIFAGVYYYRKNKFTLLAPIQRYKKLDRLNLVENAAEMDQHQREDDEIVMNLHEAPFNKFSHDPTNV</sequence>
<keyword evidence="1" id="KW-0812">Transmembrane</keyword>
<protein>
    <submittedName>
        <fullName evidence="2">Uncharacterized protein</fullName>
    </submittedName>
</protein>
<gene>
    <name evidence="2" type="ORF">VCS650_LOCUS11924</name>
</gene>
<dbReference type="EMBL" id="CAJNON010000090">
    <property type="protein sequence ID" value="CAF0948467.1"/>
    <property type="molecule type" value="Genomic_DNA"/>
</dbReference>
<organism evidence="2 3">
    <name type="scientific">Adineta steineri</name>
    <dbReference type="NCBI Taxonomy" id="433720"/>
    <lineage>
        <taxon>Eukaryota</taxon>
        <taxon>Metazoa</taxon>
        <taxon>Spiralia</taxon>
        <taxon>Gnathifera</taxon>
        <taxon>Rotifera</taxon>
        <taxon>Eurotatoria</taxon>
        <taxon>Bdelloidea</taxon>
        <taxon>Adinetida</taxon>
        <taxon>Adinetidae</taxon>
        <taxon>Adineta</taxon>
    </lineage>
</organism>
<evidence type="ECO:0000256" key="1">
    <source>
        <dbReference type="SAM" id="Phobius"/>
    </source>
</evidence>
<dbReference type="AlphaFoldDB" id="A0A814D2L5"/>
<accession>A0A814D2L5</accession>
<feature type="transmembrane region" description="Helical" evidence="1">
    <location>
        <begin position="6"/>
        <end position="24"/>
    </location>
</feature>
<evidence type="ECO:0000313" key="3">
    <source>
        <dbReference type="Proteomes" id="UP000663891"/>
    </source>
</evidence>
<keyword evidence="1" id="KW-1133">Transmembrane helix</keyword>